<dbReference type="OrthoDB" id="543373at2759"/>
<comment type="subcellular location">
    <subcellularLocation>
        <location evidence="2">Cytoplasm</location>
    </subcellularLocation>
    <subcellularLocation>
        <location evidence="1">Nucleus</location>
    </subcellularLocation>
</comment>
<dbReference type="InterPro" id="IPR057672">
    <property type="entry name" value="TPR_IPO4/5"/>
</dbReference>
<organism evidence="9 10">
    <name type="scientific">Desmophyllum pertusum</name>
    <dbReference type="NCBI Taxonomy" id="174260"/>
    <lineage>
        <taxon>Eukaryota</taxon>
        <taxon>Metazoa</taxon>
        <taxon>Cnidaria</taxon>
        <taxon>Anthozoa</taxon>
        <taxon>Hexacorallia</taxon>
        <taxon>Scleractinia</taxon>
        <taxon>Caryophylliina</taxon>
        <taxon>Caryophylliidae</taxon>
        <taxon>Desmophyllum</taxon>
    </lineage>
</organism>
<evidence type="ECO:0000256" key="2">
    <source>
        <dbReference type="ARBA" id="ARBA00004496"/>
    </source>
</evidence>
<evidence type="ECO:0000256" key="1">
    <source>
        <dbReference type="ARBA" id="ARBA00004123"/>
    </source>
</evidence>
<dbReference type="Proteomes" id="UP001163046">
    <property type="component" value="Unassembled WGS sequence"/>
</dbReference>
<evidence type="ECO:0000256" key="7">
    <source>
        <dbReference type="ARBA" id="ARBA00023242"/>
    </source>
</evidence>
<protein>
    <submittedName>
        <fullName evidence="9">Importin-5</fullName>
    </submittedName>
</protein>
<evidence type="ECO:0000256" key="6">
    <source>
        <dbReference type="ARBA" id="ARBA00022927"/>
    </source>
</evidence>
<dbReference type="AlphaFoldDB" id="A0A9W9ZA98"/>
<keyword evidence="7" id="KW-0539">Nucleus</keyword>
<dbReference type="InterPro" id="IPR040122">
    <property type="entry name" value="Importin_beta"/>
</dbReference>
<evidence type="ECO:0000259" key="8">
    <source>
        <dbReference type="Pfam" id="PF25780"/>
    </source>
</evidence>
<reference evidence="9" key="1">
    <citation type="submission" date="2023-01" db="EMBL/GenBank/DDBJ databases">
        <title>Genome assembly of the deep-sea coral Lophelia pertusa.</title>
        <authorList>
            <person name="Herrera S."/>
            <person name="Cordes E."/>
        </authorList>
    </citation>
    <scope>NUCLEOTIDE SEQUENCE</scope>
    <source>
        <strain evidence="9">USNM1676648</strain>
        <tissue evidence="9">Polyp</tissue>
    </source>
</reference>
<dbReference type="SUPFAM" id="SSF48371">
    <property type="entry name" value="ARM repeat"/>
    <property type="match status" value="1"/>
</dbReference>
<dbReference type="GO" id="GO:0005737">
    <property type="term" value="C:cytoplasm"/>
    <property type="evidence" value="ECO:0007669"/>
    <property type="project" value="UniProtKB-SubCell"/>
</dbReference>
<keyword evidence="5" id="KW-0677">Repeat</keyword>
<dbReference type="Gene3D" id="1.25.10.10">
    <property type="entry name" value="Leucine-rich Repeat Variant"/>
    <property type="match status" value="1"/>
</dbReference>
<keyword evidence="6" id="KW-0653">Protein transport</keyword>
<name>A0A9W9ZA98_9CNID</name>
<dbReference type="Pfam" id="PF25780">
    <property type="entry name" value="TPR_IPO5"/>
    <property type="match status" value="1"/>
</dbReference>
<proteinExistence type="predicted"/>
<dbReference type="PANTHER" id="PTHR10527">
    <property type="entry name" value="IMPORTIN BETA"/>
    <property type="match status" value="1"/>
</dbReference>
<evidence type="ECO:0000313" key="9">
    <source>
        <dbReference type="EMBL" id="KAJ7376973.1"/>
    </source>
</evidence>
<keyword evidence="3" id="KW-0813">Transport</keyword>
<evidence type="ECO:0000313" key="10">
    <source>
        <dbReference type="Proteomes" id="UP001163046"/>
    </source>
</evidence>
<dbReference type="EMBL" id="MU826385">
    <property type="protein sequence ID" value="KAJ7376973.1"/>
    <property type="molecule type" value="Genomic_DNA"/>
</dbReference>
<evidence type="ECO:0000256" key="5">
    <source>
        <dbReference type="ARBA" id="ARBA00022737"/>
    </source>
</evidence>
<accession>A0A9W9ZA98</accession>
<sequence>MANEQQQFESLVTQLMSPDNNIRPQAEAHYETIDEPTKIKFLIQMIKTSGIPEVRQMSAVLLRRIYSSSVDFYDKLDPAFQQEMKNDLLKAIGDEEVQTIRNKVCDAVAELSRSLLDEEGYNHWQELLKFLFECCTSPKPELKESALHIFVSFLEYLEHNKNIICRLSNRCCGNVSRINLVNR</sequence>
<dbReference type="InterPro" id="IPR016024">
    <property type="entry name" value="ARM-type_fold"/>
</dbReference>
<gene>
    <name evidence="9" type="primary">IPO5_2</name>
    <name evidence="9" type="ORF">OS493_031245</name>
</gene>
<evidence type="ECO:0000256" key="4">
    <source>
        <dbReference type="ARBA" id="ARBA00022490"/>
    </source>
</evidence>
<evidence type="ECO:0000256" key="3">
    <source>
        <dbReference type="ARBA" id="ARBA00022448"/>
    </source>
</evidence>
<comment type="caution">
    <text evidence="9">The sequence shown here is derived from an EMBL/GenBank/DDBJ whole genome shotgun (WGS) entry which is preliminary data.</text>
</comment>
<dbReference type="GO" id="GO:0006606">
    <property type="term" value="P:protein import into nucleus"/>
    <property type="evidence" value="ECO:0007669"/>
    <property type="project" value="InterPro"/>
</dbReference>
<keyword evidence="10" id="KW-1185">Reference proteome</keyword>
<keyword evidence="4" id="KW-0963">Cytoplasm</keyword>
<dbReference type="InterPro" id="IPR011989">
    <property type="entry name" value="ARM-like"/>
</dbReference>
<feature type="domain" description="IPO4/5-like TPR repeats" evidence="8">
    <location>
        <begin position="98"/>
        <end position="160"/>
    </location>
</feature>